<dbReference type="GO" id="GO:0005634">
    <property type="term" value="C:nucleus"/>
    <property type="evidence" value="ECO:0007669"/>
    <property type="project" value="UniProtKB-SubCell"/>
</dbReference>
<dbReference type="PROSITE" id="PS50174">
    <property type="entry name" value="G_PATCH"/>
    <property type="match status" value="1"/>
</dbReference>
<evidence type="ECO:0000256" key="1">
    <source>
        <dbReference type="ARBA" id="ARBA00004123"/>
    </source>
</evidence>
<evidence type="ECO:0000256" key="3">
    <source>
        <dbReference type="ARBA" id="ARBA00022664"/>
    </source>
</evidence>
<evidence type="ECO:0000256" key="5">
    <source>
        <dbReference type="ARBA" id="ARBA00023187"/>
    </source>
</evidence>
<dbReference type="CDD" id="cd12374">
    <property type="entry name" value="RRM_UHM_SPF45_PUF60"/>
    <property type="match status" value="1"/>
</dbReference>
<organism evidence="7 8">
    <name type="scientific">Pristionchus pacificus</name>
    <name type="common">Parasitic nematode worm</name>
    <dbReference type="NCBI Taxonomy" id="54126"/>
    <lineage>
        <taxon>Eukaryota</taxon>
        <taxon>Metazoa</taxon>
        <taxon>Ecdysozoa</taxon>
        <taxon>Nematoda</taxon>
        <taxon>Chromadorea</taxon>
        <taxon>Rhabditida</taxon>
        <taxon>Rhabditina</taxon>
        <taxon>Diplogasteromorpha</taxon>
        <taxon>Diplogasteroidea</taxon>
        <taxon>Neodiplogasteridae</taxon>
        <taxon>Pristionchus</taxon>
    </lineage>
</organism>
<accession>A0A8R1US19</accession>
<evidence type="ECO:0000256" key="6">
    <source>
        <dbReference type="ARBA" id="ARBA00023242"/>
    </source>
</evidence>
<dbReference type="PANTHER" id="PTHR13288:SF8">
    <property type="entry name" value="SPLICING FACTOR 45"/>
    <property type="match status" value="1"/>
</dbReference>
<protein>
    <submittedName>
        <fullName evidence="7">Uncharacterized protein</fullName>
    </submittedName>
</protein>
<evidence type="ECO:0000256" key="2">
    <source>
        <dbReference type="ARBA" id="ARBA00005987"/>
    </source>
</evidence>
<sequence>MTKSVAHMMLYKNTNRLGQRKVDLKEQCRRRLSNIRLSSFSKNRPNLEQEMNNIISLTVHADKELTLEEQIKMAEELFQELLEEEIENDENLKFSRAQEEAEWMETVPVPCPNCDHAEMIFETNNSRDRCSSPLSVHSHIGLNFMSLYDDDIDVPVTKPSVPFHTTPVTAAPQPQPKSSSNAANISMKFLQSQIQAKRNSDKPINLLSSVPKPLSSGVVDLTGRSRAAPLKQLRPLTAKAVAESTLPMFINKAAVDDSVHMFGEITIEKEYQPAVPNDYYFCKKRKEEQEAREKAAREIAERLEKEHKDEMKKREKGAAFAPPTFMEPEPVREVKKEEPEPVGPKFSMPVAPFKPFGQSGKGLGVAASIMSKMGYREGAGLGKDEQGISTAITLERKGKSNIGTIVAPEPSAAPPAPMSQQAISDAMKNATKIVVLKNMITSNEVDDELEEEIREEMSKYGQVTKVHIHKMSSPREGDEVRIFVEFTNVAQAIKAFIVQSGRFFAGRPVLAAFYPDDDFNDKIYE</sequence>
<dbReference type="GO" id="GO:0003723">
    <property type="term" value="F:RNA binding"/>
    <property type="evidence" value="ECO:0007669"/>
    <property type="project" value="UniProtKB-UniRule"/>
</dbReference>
<comment type="similarity">
    <text evidence="2">Belongs to the RRM half pint family.</text>
</comment>
<dbReference type="SMART" id="SM00361">
    <property type="entry name" value="RRM_1"/>
    <property type="match status" value="1"/>
</dbReference>
<dbReference type="OrthoDB" id="5411533at2759"/>
<dbReference type="GO" id="GO:0045292">
    <property type="term" value="P:mRNA cis splicing, via spliceosome"/>
    <property type="evidence" value="ECO:0007669"/>
    <property type="project" value="InterPro"/>
</dbReference>
<dbReference type="InterPro" id="IPR000467">
    <property type="entry name" value="G_patch_dom"/>
</dbReference>
<dbReference type="SUPFAM" id="SSF54928">
    <property type="entry name" value="RNA-binding domain, RBD"/>
    <property type="match status" value="1"/>
</dbReference>
<keyword evidence="3" id="KW-0507">mRNA processing</keyword>
<dbReference type="FunFam" id="3.30.70.330:FF:000382">
    <property type="entry name" value="G-patch domain-containing protein"/>
    <property type="match status" value="1"/>
</dbReference>
<gene>
    <name evidence="7" type="primary">WBGene00277625</name>
</gene>
<evidence type="ECO:0000256" key="4">
    <source>
        <dbReference type="ARBA" id="ARBA00022884"/>
    </source>
</evidence>
<evidence type="ECO:0000313" key="7">
    <source>
        <dbReference type="EnsemblMetazoa" id="PPA39256.1"/>
    </source>
</evidence>
<dbReference type="InterPro" id="IPR003954">
    <property type="entry name" value="RRM_euk-type"/>
</dbReference>
<keyword evidence="8" id="KW-1185">Reference proteome</keyword>
<dbReference type="AlphaFoldDB" id="A0A2A6BDW8"/>
<comment type="subcellular location">
    <subcellularLocation>
        <location evidence="1">Nucleus</location>
    </subcellularLocation>
</comment>
<dbReference type="InterPro" id="IPR040052">
    <property type="entry name" value="RBM17"/>
</dbReference>
<dbReference type="PROSITE" id="PS50102">
    <property type="entry name" value="RRM"/>
    <property type="match status" value="1"/>
</dbReference>
<evidence type="ECO:0000313" key="8">
    <source>
        <dbReference type="Proteomes" id="UP000005239"/>
    </source>
</evidence>
<keyword evidence="5" id="KW-0508">mRNA splicing</keyword>
<dbReference type="SMART" id="SM00443">
    <property type="entry name" value="G_patch"/>
    <property type="match status" value="1"/>
</dbReference>
<reference evidence="7" key="2">
    <citation type="submission" date="2022-06" db="UniProtKB">
        <authorList>
            <consortium name="EnsemblMetazoa"/>
        </authorList>
    </citation>
    <scope>IDENTIFICATION</scope>
    <source>
        <strain evidence="7">PS312</strain>
    </source>
</reference>
<dbReference type="Gene3D" id="3.30.70.330">
    <property type="match status" value="1"/>
</dbReference>
<name>A0A2A6BDW8_PRIPA</name>
<keyword evidence="6" id="KW-0539">Nucleus</keyword>
<proteinExistence type="inferred from homology"/>
<dbReference type="PANTHER" id="PTHR13288">
    <property type="entry name" value="SPLICING FACTOR 45 SPF45"/>
    <property type="match status" value="1"/>
</dbReference>
<keyword evidence="4" id="KW-0694">RNA-binding</keyword>
<dbReference type="InterPro" id="IPR000504">
    <property type="entry name" value="RRM_dom"/>
</dbReference>
<reference evidence="8" key="1">
    <citation type="journal article" date="2008" name="Nat. Genet.">
        <title>The Pristionchus pacificus genome provides a unique perspective on nematode lifestyle and parasitism.</title>
        <authorList>
            <person name="Dieterich C."/>
            <person name="Clifton S.W."/>
            <person name="Schuster L.N."/>
            <person name="Chinwalla A."/>
            <person name="Delehaunty K."/>
            <person name="Dinkelacker I."/>
            <person name="Fulton L."/>
            <person name="Fulton R."/>
            <person name="Godfrey J."/>
            <person name="Minx P."/>
            <person name="Mitreva M."/>
            <person name="Roeseler W."/>
            <person name="Tian H."/>
            <person name="Witte H."/>
            <person name="Yang S.P."/>
            <person name="Wilson R.K."/>
            <person name="Sommer R.J."/>
        </authorList>
    </citation>
    <scope>NUCLEOTIDE SEQUENCE [LARGE SCALE GENOMIC DNA]</scope>
    <source>
        <strain evidence="8">PS312</strain>
    </source>
</reference>
<accession>A0A2A6BDW8</accession>
<dbReference type="Proteomes" id="UP000005239">
    <property type="component" value="Unassembled WGS sequence"/>
</dbReference>
<dbReference type="EnsemblMetazoa" id="PPA39256.1">
    <property type="protein sequence ID" value="PPA39256.1"/>
    <property type="gene ID" value="WBGene00277625"/>
</dbReference>
<dbReference type="InterPro" id="IPR012677">
    <property type="entry name" value="Nucleotide-bd_a/b_plait_sf"/>
</dbReference>
<dbReference type="GO" id="GO:0000380">
    <property type="term" value="P:alternative mRNA splicing, via spliceosome"/>
    <property type="evidence" value="ECO:0000318"/>
    <property type="project" value="GO_Central"/>
</dbReference>
<dbReference type="Pfam" id="PF01585">
    <property type="entry name" value="G-patch"/>
    <property type="match status" value="1"/>
</dbReference>
<dbReference type="InterPro" id="IPR035979">
    <property type="entry name" value="RBD_domain_sf"/>
</dbReference>